<proteinExistence type="predicted"/>
<reference evidence="3" key="1">
    <citation type="submission" date="2013-10" db="EMBL/GenBank/DDBJ databases">
        <title>Genomic analysis of the causative agents of coccidiosis in chickens.</title>
        <authorList>
            <person name="Reid A.J."/>
            <person name="Blake D."/>
            <person name="Billington K."/>
            <person name="Browne H."/>
            <person name="Dunn M."/>
            <person name="Hung S."/>
            <person name="Kawahara F."/>
            <person name="Miranda-Saavedra D."/>
            <person name="Mourier T."/>
            <person name="Nagra H."/>
            <person name="Otto T.D."/>
            <person name="Rawlings N."/>
            <person name="Sanchez A."/>
            <person name="Sanders M."/>
            <person name="Subramaniam C."/>
            <person name="Tay Y."/>
            <person name="Dear P."/>
            <person name="Doerig C."/>
            <person name="Gruber A."/>
            <person name="Parkinson J."/>
            <person name="Shirley M."/>
            <person name="Wan K.L."/>
            <person name="Berriman M."/>
            <person name="Tomley F."/>
            <person name="Pain A."/>
        </authorList>
    </citation>
    <scope>NUCLEOTIDE SEQUENCE [LARGE SCALE GENOMIC DNA]</scope>
    <source>
        <strain evidence="3">Houghton</strain>
    </source>
</reference>
<keyword evidence="2" id="KW-0812">Transmembrane</keyword>
<sequence length="613" mass="66083">MCGGPAGIAEDGAVKTYMLDYDHGFTAPMISRKSRMPHRSLHIISYAMVATVVIFLVVQCALQLAGRRNVNGWSQRRLAEQVRRKKGKLKGSVSLSQQHLTHHQGLQSLQQQRNPMGKKHRIRLQKSLVGIRLLRKLRQLQQLVVNRQSRPKLQRLMRQAVQRDLLFLQGGKMTKKKVKGCQGLGRHRRLRKERDLQLLIEKMEHKGLGVARKGRESGEQPADVPGAEGAWADPGEGSAGSTHQLVFPWLDLSAVGATGGESGEQPADVPEQLPWQRMPDEQGPERPAWSLDTEEPSGGPGTSQGTTEEPGHPAQQLPGGAKGAWADPGARSTGTTQQLVFELVDMSGVSGKGGESGERPEDVPEQLPWQPMTDLQAPERPAGSPGAEEPGQEPAESQEPTAAPAVRESGGALTGVQGKQSSGDNWGTGEASAPGEMPHPSAGASQQTTASAVTQAGGPLVAGLKRVATSAAGALESFFQPDFPAGWMYAFPLIGDPQTREDMNTVLRFLQSAGSQPRPPHPGRFRIKFRGFSIEITVSHTVSSPGWPGERILQAAAIFMENFFADVTALFETGDSRPVIEKTVELKTEAGSNIAGCLTIRLVEETHTNNCKA</sequence>
<keyword evidence="2" id="KW-0472">Membrane</keyword>
<keyword evidence="2" id="KW-1133">Transmembrane helix</keyword>
<feature type="region of interest" description="Disordered" evidence="1">
    <location>
        <begin position="256"/>
        <end position="333"/>
    </location>
</feature>
<feature type="compositionally biased region" description="Basic and acidic residues" evidence="1">
    <location>
        <begin position="209"/>
        <end position="218"/>
    </location>
</feature>
<organism evidence="3 4">
    <name type="scientific">Eimeria mitis</name>
    <dbReference type="NCBI Taxonomy" id="44415"/>
    <lineage>
        <taxon>Eukaryota</taxon>
        <taxon>Sar</taxon>
        <taxon>Alveolata</taxon>
        <taxon>Apicomplexa</taxon>
        <taxon>Conoidasida</taxon>
        <taxon>Coccidia</taxon>
        <taxon>Eucoccidiorida</taxon>
        <taxon>Eimeriorina</taxon>
        <taxon>Eimeriidae</taxon>
        <taxon>Eimeria</taxon>
    </lineage>
</organism>
<dbReference type="VEuPathDB" id="ToxoDB:EMH_0045030"/>
<keyword evidence="4" id="KW-1185">Reference proteome</keyword>
<dbReference type="AlphaFoldDB" id="U6JU37"/>
<evidence type="ECO:0000256" key="2">
    <source>
        <dbReference type="SAM" id="Phobius"/>
    </source>
</evidence>
<dbReference type="OrthoDB" id="353131at2759"/>
<dbReference type="GeneID" id="25379215"/>
<evidence type="ECO:0000313" key="3">
    <source>
        <dbReference type="EMBL" id="CDJ28904.1"/>
    </source>
</evidence>
<accession>U6JU37</accession>
<feature type="transmembrane region" description="Helical" evidence="2">
    <location>
        <begin position="43"/>
        <end position="66"/>
    </location>
</feature>
<gene>
    <name evidence="3" type="ORF">EMH_0045030</name>
</gene>
<reference evidence="3" key="2">
    <citation type="submission" date="2013-10" db="EMBL/GenBank/DDBJ databases">
        <authorList>
            <person name="Aslett M."/>
        </authorList>
    </citation>
    <scope>NUCLEOTIDE SEQUENCE [LARGE SCALE GENOMIC DNA]</scope>
    <source>
        <strain evidence="3">Houghton</strain>
    </source>
</reference>
<feature type="compositionally biased region" description="Low complexity" evidence="1">
    <location>
        <begin position="378"/>
        <end position="400"/>
    </location>
</feature>
<feature type="region of interest" description="Disordered" evidence="1">
    <location>
        <begin position="209"/>
        <end position="242"/>
    </location>
</feature>
<evidence type="ECO:0000313" key="4">
    <source>
        <dbReference type="Proteomes" id="UP000030744"/>
    </source>
</evidence>
<dbReference type="RefSeq" id="XP_013351478.1">
    <property type="nucleotide sequence ID" value="XM_013496024.1"/>
</dbReference>
<feature type="region of interest" description="Disordered" evidence="1">
    <location>
        <begin position="348"/>
        <end position="454"/>
    </location>
</feature>
<dbReference type="EMBL" id="HG681621">
    <property type="protein sequence ID" value="CDJ28904.1"/>
    <property type="molecule type" value="Genomic_DNA"/>
</dbReference>
<name>U6JU37_9EIME</name>
<protein>
    <submittedName>
        <fullName evidence="3">Uncharacterized protein</fullName>
    </submittedName>
</protein>
<evidence type="ECO:0000256" key="1">
    <source>
        <dbReference type="SAM" id="MobiDB-lite"/>
    </source>
</evidence>
<feature type="compositionally biased region" description="Low complexity" evidence="1">
    <location>
        <begin position="441"/>
        <end position="454"/>
    </location>
</feature>
<dbReference type="Proteomes" id="UP000030744">
    <property type="component" value="Unassembled WGS sequence"/>
</dbReference>